<accession>A0A0N9WIA2</accession>
<feature type="transmembrane region" description="Helical" evidence="1">
    <location>
        <begin position="221"/>
        <end position="242"/>
    </location>
</feature>
<name>A0A0N9WIA2_PSEFL</name>
<proteinExistence type="predicted"/>
<feature type="transmembrane region" description="Helical" evidence="1">
    <location>
        <begin position="127"/>
        <end position="150"/>
    </location>
</feature>
<gene>
    <name evidence="2" type="ORF">AO353_13795</name>
</gene>
<dbReference type="Proteomes" id="UP000066487">
    <property type="component" value="Chromosome"/>
</dbReference>
<feature type="transmembrane region" description="Helical" evidence="1">
    <location>
        <begin position="93"/>
        <end position="115"/>
    </location>
</feature>
<evidence type="ECO:0000313" key="2">
    <source>
        <dbReference type="EMBL" id="ALI02105.1"/>
    </source>
</evidence>
<dbReference type="OrthoDB" id="6888746at2"/>
<keyword evidence="1" id="KW-0472">Membrane</keyword>
<dbReference type="EMBL" id="CP012830">
    <property type="protein sequence ID" value="ALI02105.1"/>
    <property type="molecule type" value="Genomic_DNA"/>
</dbReference>
<keyword evidence="1" id="KW-1133">Transmembrane helix</keyword>
<feature type="transmembrane region" description="Helical" evidence="1">
    <location>
        <begin position="6"/>
        <end position="22"/>
    </location>
</feature>
<reference evidence="3" key="1">
    <citation type="submission" date="2015-09" db="EMBL/GenBank/DDBJ databases">
        <title>Whole genome sequence of Pseudomonas fluorescens FW300-N2E3.</title>
        <authorList>
            <person name="Ray J."/>
            <person name="Melnyk R."/>
            <person name="Deutschbauer A."/>
        </authorList>
    </citation>
    <scope>NUCLEOTIDE SEQUENCE [LARGE SCALE GENOMIC DNA]</scope>
    <source>
        <strain evidence="3">FW300-N2E3</strain>
    </source>
</reference>
<keyword evidence="1" id="KW-0812">Transmembrane</keyword>
<reference evidence="2 3" key="2">
    <citation type="journal article" date="2018" name="Nature">
        <title>Mutant phenotypes for thousands of bacterial genes of unknown function.</title>
        <authorList>
            <person name="Price M.N."/>
            <person name="Wetmore K.M."/>
            <person name="Waters R.J."/>
            <person name="Callaghan M."/>
            <person name="Ray J."/>
            <person name="Liu H."/>
            <person name="Kuehl J.V."/>
            <person name="Melnyk R.A."/>
            <person name="Lamson J.S."/>
            <person name="Suh Y."/>
            <person name="Carlson H.K."/>
            <person name="Esquivel Z."/>
            <person name="Sadeeshkumar H."/>
            <person name="Chakraborty R."/>
            <person name="Zane G.M."/>
            <person name="Rubin B.E."/>
            <person name="Wall J.D."/>
            <person name="Visel A."/>
            <person name="Bristow J."/>
            <person name="Blow M.J."/>
            <person name="Arkin A.P."/>
            <person name="Deutschbauer A.M."/>
        </authorList>
    </citation>
    <scope>NUCLEOTIDE SEQUENCE [LARGE SCALE GENOMIC DNA]</scope>
    <source>
        <strain evidence="2 3">FW300-N2E3</strain>
    </source>
</reference>
<evidence type="ECO:0000313" key="3">
    <source>
        <dbReference type="Proteomes" id="UP000066487"/>
    </source>
</evidence>
<organism evidence="2 3">
    <name type="scientific">Pseudomonas fluorescens</name>
    <dbReference type="NCBI Taxonomy" id="294"/>
    <lineage>
        <taxon>Bacteria</taxon>
        <taxon>Pseudomonadati</taxon>
        <taxon>Pseudomonadota</taxon>
        <taxon>Gammaproteobacteria</taxon>
        <taxon>Pseudomonadales</taxon>
        <taxon>Pseudomonadaceae</taxon>
        <taxon>Pseudomonas</taxon>
    </lineage>
</organism>
<dbReference type="AlphaFoldDB" id="A0A0N9WIA2"/>
<sequence length="250" mass="28991">MIVFLLIFLSQAIILFAAYFKLDHIEKYFIASHLVSINRKSVGNGPFGRMNRLRLIGALTGSFYQHQMLDPYAFMEAETLPTRLRIWVGIPRNLIRIAMTCAGLLLLWDGLLYMHTTITSPMDELKLLYTALLSAFLVLTLMILLLRAYISIFKLEELESHLCNSYFVGRNRRVMGNGLYGRSYRLSHLSIMLHAQDAFLLRCDPHLINDIKRLPLHLRRWIIISHRMVAYSLFGFFTLWGWGTYSGLLD</sequence>
<protein>
    <submittedName>
        <fullName evidence="2">Uncharacterized protein</fullName>
    </submittedName>
</protein>
<evidence type="ECO:0000256" key="1">
    <source>
        <dbReference type="SAM" id="Phobius"/>
    </source>
</evidence>